<comment type="caution">
    <text evidence="3">The sequence shown here is derived from an EMBL/GenBank/DDBJ whole genome shotgun (WGS) entry which is preliminary data.</text>
</comment>
<reference evidence="3 4" key="1">
    <citation type="submission" date="2015-09" db="EMBL/GenBank/DDBJ databases">
        <title>Draft genome sequence of Kouleothrix aurantiaca JCM 19913.</title>
        <authorList>
            <person name="Hemp J."/>
        </authorList>
    </citation>
    <scope>NUCLEOTIDE SEQUENCE [LARGE SCALE GENOMIC DNA]</scope>
    <source>
        <strain evidence="3 4">COM-B</strain>
    </source>
</reference>
<proteinExistence type="predicted"/>
<protein>
    <recommendedName>
        <fullName evidence="2">PPM-type phosphatase domain-containing protein</fullName>
    </recommendedName>
</protein>
<dbReference type="PANTHER" id="PTHR43156:SF2">
    <property type="entry name" value="STAGE II SPORULATION PROTEIN E"/>
    <property type="match status" value="1"/>
</dbReference>
<keyword evidence="1" id="KW-0378">Hydrolase</keyword>
<dbReference type="SMART" id="SM00331">
    <property type="entry name" value="PP2C_SIG"/>
    <property type="match status" value="1"/>
</dbReference>
<feature type="domain" description="PPM-type phosphatase" evidence="2">
    <location>
        <begin position="149"/>
        <end position="364"/>
    </location>
</feature>
<dbReference type="InterPro" id="IPR001932">
    <property type="entry name" value="PPM-type_phosphatase-like_dom"/>
</dbReference>
<sequence>MNAINYVIDLLREYGLDHSIDAALRYMITSGPRAALGVQRGAGDLISGYRVDTQSLTTPWQGPLTAFPPPHWLAPREALLLMPLEAGAQQRTLVGIVEREGQAHLDLDDLLLRSINTYRSIAVLHQTLRELDAARSVQLSLLPRQAPHSEDYDIAGATRPARQVGGDLYGYYVRPSGALALALGDVAGKGMPAALLMSACATALAGTIPVGLAPSLTLSQIHQMLQPSVGRGQNAAVCLVYLDGPRIRIANAGAVAPLVRSTGGVRMIDIGGLPLGTPLSAARPYREVEEPLAPGDMLILSSDGIVEAMNHQGEMYGFGRFEAAIASGPTHSAQALLAHLFAEVAAFVGDAEMHDDMAIVVARYSG</sequence>
<evidence type="ECO:0000259" key="2">
    <source>
        <dbReference type="SMART" id="SM00331"/>
    </source>
</evidence>
<dbReference type="EMBL" id="LJCR01001429">
    <property type="protein sequence ID" value="KPV50374.1"/>
    <property type="molecule type" value="Genomic_DNA"/>
</dbReference>
<gene>
    <name evidence="3" type="ORF">SE17_27325</name>
</gene>
<dbReference type="Gene3D" id="3.60.40.10">
    <property type="entry name" value="PPM-type phosphatase domain"/>
    <property type="match status" value="1"/>
</dbReference>
<accession>A0A0P9DCT7</accession>
<organism evidence="3 4">
    <name type="scientific">Kouleothrix aurantiaca</name>
    <dbReference type="NCBI Taxonomy" id="186479"/>
    <lineage>
        <taxon>Bacteria</taxon>
        <taxon>Bacillati</taxon>
        <taxon>Chloroflexota</taxon>
        <taxon>Chloroflexia</taxon>
        <taxon>Chloroflexales</taxon>
        <taxon>Roseiflexineae</taxon>
        <taxon>Roseiflexaceae</taxon>
        <taxon>Kouleothrix</taxon>
    </lineage>
</organism>
<evidence type="ECO:0000313" key="4">
    <source>
        <dbReference type="Proteomes" id="UP000050509"/>
    </source>
</evidence>
<dbReference type="GO" id="GO:0016791">
    <property type="term" value="F:phosphatase activity"/>
    <property type="evidence" value="ECO:0007669"/>
    <property type="project" value="TreeGrafter"/>
</dbReference>
<dbReference type="Pfam" id="PF07228">
    <property type="entry name" value="SpoIIE"/>
    <property type="match status" value="1"/>
</dbReference>
<dbReference type="PANTHER" id="PTHR43156">
    <property type="entry name" value="STAGE II SPORULATION PROTEIN E-RELATED"/>
    <property type="match status" value="1"/>
</dbReference>
<evidence type="ECO:0000256" key="1">
    <source>
        <dbReference type="ARBA" id="ARBA00022801"/>
    </source>
</evidence>
<dbReference type="Proteomes" id="UP000050509">
    <property type="component" value="Unassembled WGS sequence"/>
</dbReference>
<dbReference type="AlphaFoldDB" id="A0A0P9DCT7"/>
<dbReference type="InterPro" id="IPR052016">
    <property type="entry name" value="Bact_Sigma-Reg"/>
</dbReference>
<dbReference type="SUPFAM" id="SSF81606">
    <property type="entry name" value="PP2C-like"/>
    <property type="match status" value="1"/>
</dbReference>
<evidence type="ECO:0000313" key="3">
    <source>
        <dbReference type="EMBL" id="KPV50374.1"/>
    </source>
</evidence>
<keyword evidence="4" id="KW-1185">Reference proteome</keyword>
<name>A0A0P9DCT7_9CHLR</name>
<dbReference type="InterPro" id="IPR036457">
    <property type="entry name" value="PPM-type-like_dom_sf"/>
</dbReference>